<evidence type="ECO:0000256" key="6">
    <source>
        <dbReference type="SAM" id="Phobius"/>
    </source>
</evidence>
<dbReference type="GO" id="GO:0005886">
    <property type="term" value="C:plasma membrane"/>
    <property type="evidence" value="ECO:0007669"/>
    <property type="project" value="UniProtKB-SubCell"/>
</dbReference>
<dbReference type="InterPro" id="IPR050250">
    <property type="entry name" value="Macrolide_Exporter_MacB"/>
</dbReference>
<reference evidence="8 9" key="1">
    <citation type="submission" date="2014-02" db="EMBL/GenBank/DDBJ databases">
        <title>The small core and large imbalanced accessory genome model reveals a collaborative survival strategy of Sorangium cellulosum strains in nature.</title>
        <authorList>
            <person name="Han K."/>
            <person name="Peng R."/>
            <person name="Blom J."/>
            <person name="Li Y.-Z."/>
        </authorList>
    </citation>
    <scope>NUCLEOTIDE SEQUENCE [LARGE SCALE GENOMIC DNA]</scope>
    <source>
        <strain evidence="8 9">So0011-07</strain>
    </source>
</reference>
<feature type="domain" description="ABC3 transporter permease C-terminal" evidence="7">
    <location>
        <begin position="261"/>
        <end position="382"/>
    </location>
</feature>
<comment type="caution">
    <text evidence="8">The sequence shown here is derived from an EMBL/GenBank/DDBJ whole genome shotgun (WGS) entry which is preliminary data.</text>
</comment>
<sequence length="388" mass="41273">MIPVAYNVRNLVVRKTTTVATAAGLGLVVFVFASVLMLANSVERTMGRTARSDVAVVIRKGSDVEMASSVDEQQIGVILASSEVARRQDGKPDGVAEVLAVINLDKLGTDGVSNVQVRGVPDDVLAFRPQVTIVEGRPAQPGTDEVIVGQAIYGRFKGLSLGESFELRKNRPVKVVGVFSDGGSSSESEVWADLHTTRAAFGREGSVSSVRARLGSASKFDAFEASIEQNRNLGLEVMRESDYYEKQSEGTSMFIKGMGVLIAVFFSIGAMIGAMITMHASIANRQREIGTLRALGFSRLSILTSFLIESVLLALVGGALGVLAALGMRFVRFSTINFATFSEIVFTFEPTPGILIASVLVAVAMGVLGGFFPALRAARISPIQAMRG</sequence>
<keyword evidence="5 6" id="KW-0472">Membrane</keyword>
<evidence type="ECO:0000256" key="2">
    <source>
        <dbReference type="ARBA" id="ARBA00022475"/>
    </source>
</evidence>
<keyword evidence="3 6" id="KW-0812">Transmembrane</keyword>
<evidence type="ECO:0000256" key="1">
    <source>
        <dbReference type="ARBA" id="ARBA00004651"/>
    </source>
</evidence>
<dbReference type="EMBL" id="JEMB01000729">
    <property type="protein sequence ID" value="KYF94496.1"/>
    <property type="molecule type" value="Genomic_DNA"/>
</dbReference>
<evidence type="ECO:0000256" key="3">
    <source>
        <dbReference type="ARBA" id="ARBA00022692"/>
    </source>
</evidence>
<dbReference type="Pfam" id="PF02687">
    <property type="entry name" value="FtsX"/>
    <property type="match status" value="1"/>
</dbReference>
<evidence type="ECO:0000313" key="9">
    <source>
        <dbReference type="Proteomes" id="UP000075635"/>
    </source>
</evidence>
<proteinExistence type="predicted"/>
<evidence type="ECO:0000256" key="4">
    <source>
        <dbReference type="ARBA" id="ARBA00022989"/>
    </source>
</evidence>
<dbReference type="PANTHER" id="PTHR30572">
    <property type="entry name" value="MEMBRANE COMPONENT OF TRANSPORTER-RELATED"/>
    <property type="match status" value="1"/>
</dbReference>
<organism evidence="8 9">
    <name type="scientific">Sorangium cellulosum</name>
    <name type="common">Polyangium cellulosum</name>
    <dbReference type="NCBI Taxonomy" id="56"/>
    <lineage>
        <taxon>Bacteria</taxon>
        <taxon>Pseudomonadati</taxon>
        <taxon>Myxococcota</taxon>
        <taxon>Polyangia</taxon>
        <taxon>Polyangiales</taxon>
        <taxon>Polyangiaceae</taxon>
        <taxon>Sorangium</taxon>
    </lineage>
</organism>
<evidence type="ECO:0000313" key="8">
    <source>
        <dbReference type="EMBL" id="KYF94496.1"/>
    </source>
</evidence>
<gene>
    <name evidence="8" type="ORF">BE17_00235</name>
</gene>
<dbReference type="Proteomes" id="UP000075635">
    <property type="component" value="Unassembled WGS sequence"/>
</dbReference>
<evidence type="ECO:0000259" key="7">
    <source>
        <dbReference type="Pfam" id="PF02687"/>
    </source>
</evidence>
<feature type="transmembrane region" description="Helical" evidence="6">
    <location>
        <begin position="260"/>
        <end position="282"/>
    </location>
</feature>
<name>A0A150SPW0_SORCE</name>
<dbReference type="AlphaFoldDB" id="A0A150SPW0"/>
<comment type="subcellular location">
    <subcellularLocation>
        <location evidence="1">Cell membrane</location>
        <topology evidence="1">Multi-pass membrane protein</topology>
    </subcellularLocation>
</comment>
<feature type="transmembrane region" description="Helical" evidence="6">
    <location>
        <begin position="330"/>
        <end position="348"/>
    </location>
</feature>
<dbReference type="InterPro" id="IPR003838">
    <property type="entry name" value="ABC3_permease_C"/>
</dbReference>
<feature type="transmembrane region" description="Helical" evidence="6">
    <location>
        <begin position="302"/>
        <end position="323"/>
    </location>
</feature>
<feature type="transmembrane region" description="Helical" evidence="6">
    <location>
        <begin position="20"/>
        <end position="39"/>
    </location>
</feature>
<keyword evidence="2" id="KW-1003">Cell membrane</keyword>
<dbReference type="PANTHER" id="PTHR30572:SF15">
    <property type="entry name" value="ABC TRANSPORTER PERMEASE"/>
    <property type="match status" value="1"/>
</dbReference>
<keyword evidence="4 6" id="KW-1133">Transmembrane helix</keyword>
<feature type="transmembrane region" description="Helical" evidence="6">
    <location>
        <begin position="354"/>
        <end position="378"/>
    </location>
</feature>
<protein>
    <recommendedName>
        <fullName evidence="7">ABC3 transporter permease C-terminal domain-containing protein</fullName>
    </recommendedName>
</protein>
<evidence type="ECO:0000256" key="5">
    <source>
        <dbReference type="ARBA" id="ARBA00023136"/>
    </source>
</evidence>
<accession>A0A150SPW0</accession>
<dbReference type="GO" id="GO:0022857">
    <property type="term" value="F:transmembrane transporter activity"/>
    <property type="evidence" value="ECO:0007669"/>
    <property type="project" value="TreeGrafter"/>
</dbReference>